<keyword evidence="1" id="KW-0812">Transmembrane</keyword>
<evidence type="ECO:0000313" key="2">
    <source>
        <dbReference type="EMBL" id="EFR98763.1"/>
    </source>
</evidence>
<feature type="transmembrane region" description="Helical" evidence="1">
    <location>
        <begin position="12"/>
        <end position="32"/>
    </location>
</feature>
<sequence>MYMLDSNTDRLLWTVVTVVVVGAILLIVKTAFPELVTDVISAVRSKLTAGAITGPFGR</sequence>
<gene>
    <name evidence="2" type="ORF">NT03LS_3240</name>
</gene>
<evidence type="ECO:0000313" key="3">
    <source>
        <dbReference type="Proteomes" id="UP000004302"/>
    </source>
</evidence>
<keyword evidence="1" id="KW-1133">Transmembrane helix</keyword>
<accession>E3ZUD7</accession>
<evidence type="ECO:0000256" key="1">
    <source>
        <dbReference type="SAM" id="Phobius"/>
    </source>
</evidence>
<comment type="caution">
    <text evidence="2">The sequence shown here is derived from an EMBL/GenBank/DDBJ whole genome shotgun (WGS) entry which is preliminary data.</text>
</comment>
<keyword evidence="1" id="KW-0472">Membrane</keyword>
<dbReference type="HOGENOM" id="CLU_203656_0_0_9"/>
<reference evidence="2 3" key="1">
    <citation type="journal article" date="2010" name="Microbiol. Resour. Announc.">
        <title>Comparative genomics of the bacterial genus Listeria: Genome evolution is characterized by limited gene acquisition and limited gene loss.</title>
        <authorList>
            <person name="den Bakker H.C."/>
            <person name="Cummings C.A."/>
            <person name="Ferreira V."/>
            <person name="Vatta P."/>
            <person name="Orsi R.H."/>
            <person name="Degoricija L."/>
            <person name="Barker M."/>
            <person name="Petrauskene O."/>
            <person name="Furtado M.R."/>
            <person name="Wiedmann M."/>
        </authorList>
    </citation>
    <scope>NUCLEOTIDE SEQUENCE [LARGE SCALE GENOMIC DNA]</scope>
    <source>
        <strain evidence="2 3">FSL N1-067</strain>
    </source>
</reference>
<protein>
    <submittedName>
        <fullName evidence="2">Uncharacterized protein</fullName>
    </submittedName>
</protein>
<dbReference type="EMBL" id="ADXJ01001142">
    <property type="protein sequence ID" value="EFR98763.1"/>
    <property type="molecule type" value="Genomic_DNA"/>
</dbReference>
<dbReference type="AlphaFoldDB" id="E3ZUD7"/>
<dbReference type="PATRIC" id="fig|702453.3.peg.2652"/>
<dbReference type="Proteomes" id="UP000004302">
    <property type="component" value="Chromosome"/>
</dbReference>
<name>E3ZUD7_LISSE</name>
<organism evidence="2 3">
    <name type="scientific">Listeria seeligeri FSL N1-067</name>
    <dbReference type="NCBI Taxonomy" id="702453"/>
    <lineage>
        <taxon>Bacteria</taxon>
        <taxon>Bacillati</taxon>
        <taxon>Bacillota</taxon>
        <taxon>Bacilli</taxon>
        <taxon>Bacillales</taxon>
        <taxon>Listeriaceae</taxon>
        <taxon>Listeria</taxon>
    </lineage>
</organism>
<proteinExistence type="predicted"/>